<comment type="caution">
    <text evidence="4">The sequence shown here is derived from an EMBL/GenBank/DDBJ whole genome shotgun (WGS) entry which is preliminary data.</text>
</comment>
<dbReference type="InterPro" id="IPR001789">
    <property type="entry name" value="Sig_transdc_resp-reg_receiver"/>
</dbReference>
<evidence type="ECO:0000313" key="5">
    <source>
        <dbReference type="Proteomes" id="UP000887104"/>
    </source>
</evidence>
<dbReference type="InterPro" id="IPR011006">
    <property type="entry name" value="CheY-like_superfamily"/>
</dbReference>
<evidence type="ECO:0000256" key="1">
    <source>
        <dbReference type="ARBA" id="ARBA00022553"/>
    </source>
</evidence>
<evidence type="ECO:0000256" key="2">
    <source>
        <dbReference type="PROSITE-ProRule" id="PRU00169"/>
    </source>
</evidence>
<protein>
    <recommendedName>
        <fullName evidence="3">Response regulatory domain-containing protein</fullName>
    </recommendedName>
</protein>
<dbReference type="Pfam" id="PF00072">
    <property type="entry name" value="Response_reg"/>
    <property type="match status" value="1"/>
</dbReference>
<dbReference type="PANTHER" id="PTHR44591:SF23">
    <property type="entry name" value="CHEY SUBFAMILY"/>
    <property type="match status" value="1"/>
</dbReference>
<keyword evidence="1 2" id="KW-0597">Phosphoprotein</keyword>
<dbReference type="InterPro" id="IPR050595">
    <property type="entry name" value="Bact_response_regulator"/>
</dbReference>
<dbReference type="RefSeq" id="WP_220780693.1">
    <property type="nucleotide sequence ID" value="NZ_BPEY01000023.1"/>
</dbReference>
<dbReference type="PROSITE" id="PS50110">
    <property type="entry name" value="RESPONSE_REGULATORY"/>
    <property type="match status" value="1"/>
</dbReference>
<evidence type="ECO:0000259" key="3">
    <source>
        <dbReference type="PROSITE" id="PS50110"/>
    </source>
</evidence>
<dbReference type="PANTHER" id="PTHR44591">
    <property type="entry name" value="STRESS RESPONSE REGULATOR PROTEIN 1"/>
    <property type="match status" value="1"/>
</dbReference>
<dbReference type="SMART" id="SM00448">
    <property type="entry name" value="REC"/>
    <property type="match status" value="1"/>
</dbReference>
<evidence type="ECO:0000313" key="4">
    <source>
        <dbReference type="EMBL" id="GIU44663.1"/>
    </source>
</evidence>
<proteinExistence type="predicted"/>
<gene>
    <name evidence="4" type="ORF">TUM4438_16380</name>
</gene>
<dbReference type="SUPFAM" id="SSF52172">
    <property type="entry name" value="CheY-like"/>
    <property type="match status" value="1"/>
</dbReference>
<name>A0ABQ4PAU6_9GAMM</name>
<sequence length="121" mass="13319">MNKTRILVVDDDPFCSSLLLSILGDEYQVTTVNSGFDVVDITSVQSPDFIFLDIMMPGKNGYQVLKDLKDDPSTQAIPVIIVSALSEESDENLALRLGANGYISKPISPTEVFVMLKKHLQ</sequence>
<feature type="domain" description="Response regulatory" evidence="3">
    <location>
        <begin position="5"/>
        <end position="120"/>
    </location>
</feature>
<dbReference type="Gene3D" id="3.40.50.2300">
    <property type="match status" value="1"/>
</dbReference>
<accession>A0ABQ4PAU6</accession>
<reference evidence="4" key="1">
    <citation type="submission" date="2021-05" db="EMBL/GenBank/DDBJ databases">
        <title>Molecular characterization for Shewanella algae harboring chromosomal blaOXA-55-like strains isolated from clinical and environment sample.</title>
        <authorList>
            <person name="Ohama Y."/>
            <person name="Aoki K."/>
            <person name="Harada S."/>
            <person name="Moriya K."/>
            <person name="Ishii Y."/>
            <person name="Tateda K."/>
        </authorList>
    </citation>
    <scope>NUCLEOTIDE SEQUENCE</scope>
    <source>
        <strain evidence="4">JCM 11563</strain>
    </source>
</reference>
<keyword evidence="5" id="KW-1185">Reference proteome</keyword>
<dbReference type="EMBL" id="BPEY01000023">
    <property type="protein sequence ID" value="GIU44663.1"/>
    <property type="molecule type" value="Genomic_DNA"/>
</dbReference>
<feature type="modified residue" description="4-aspartylphosphate" evidence="2">
    <location>
        <position position="53"/>
    </location>
</feature>
<organism evidence="4 5">
    <name type="scientific">Shewanella sairae</name>
    <dbReference type="NCBI Taxonomy" id="190310"/>
    <lineage>
        <taxon>Bacteria</taxon>
        <taxon>Pseudomonadati</taxon>
        <taxon>Pseudomonadota</taxon>
        <taxon>Gammaproteobacteria</taxon>
        <taxon>Alteromonadales</taxon>
        <taxon>Shewanellaceae</taxon>
        <taxon>Shewanella</taxon>
    </lineage>
</organism>
<dbReference type="Proteomes" id="UP000887104">
    <property type="component" value="Unassembled WGS sequence"/>
</dbReference>